<keyword evidence="3" id="KW-1185">Reference proteome</keyword>
<sequence>MKKTFSENQIGTIKSIVENELQSDRKQRVSAMKAFGWTIAGIACSFLVILFIPELLRKGASRIYKMRIHKNKEL</sequence>
<evidence type="ECO:0000313" key="2">
    <source>
        <dbReference type="EMBL" id="BCJ97071.1"/>
    </source>
</evidence>
<dbReference type="RefSeq" id="WP_185257536.1">
    <property type="nucleotide sequence ID" value="NZ_AP023368.1"/>
</dbReference>
<keyword evidence="1" id="KW-1133">Transmembrane helix</keyword>
<keyword evidence="1" id="KW-0472">Membrane</keyword>
<accession>A0A7I8DII1</accession>
<name>A0A7I8DII1_9FIRM</name>
<dbReference type="KEGG" id="acht:bsdcttw_01120"/>
<dbReference type="Proteomes" id="UP000515703">
    <property type="component" value="Chromosome"/>
</dbReference>
<evidence type="ECO:0000256" key="1">
    <source>
        <dbReference type="SAM" id="Phobius"/>
    </source>
</evidence>
<dbReference type="EMBL" id="AP023368">
    <property type="protein sequence ID" value="BCJ97071.1"/>
    <property type="molecule type" value="Genomic_DNA"/>
</dbReference>
<proteinExistence type="predicted"/>
<reference evidence="2 3" key="1">
    <citation type="submission" date="2020-08" db="EMBL/GenBank/DDBJ databases">
        <title>Draft genome sequencing of an Anaerocolumna strain isolated from anoxic soil subjected to BSD treatment.</title>
        <authorList>
            <person name="Uek A."/>
            <person name="Tonouchi A."/>
        </authorList>
    </citation>
    <scope>NUCLEOTIDE SEQUENCE [LARGE SCALE GENOMIC DNA]</scope>
    <source>
        <strain evidence="2 3">CTTW</strain>
    </source>
</reference>
<gene>
    <name evidence="2" type="ORF">bsdcttw_01120</name>
</gene>
<feature type="transmembrane region" description="Helical" evidence="1">
    <location>
        <begin position="34"/>
        <end position="56"/>
    </location>
</feature>
<reference evidence="2 3" key="2">
    <citation type="submission" date="2020-08" db="EMBL/GenBank/DDBJ databases">
        <authorList>
            <person name="Ueki A."/>
            <person name="Tonouchi A."/>
        </authorList>
    </citation>
    <scope>NUCLEOTIDE SEQUENCE [LARGE SCALE GENOMIC DNA]</scope>
    <source>
        <strain evidence="2 3">CTTW</strain>
    </source>
</reference>
<organism evidence="2 3">
    <name type="scientific">Anaerocolumna chitinilytica</name>
    <dbReference type="NCBI Taxonomy" id="1727145"/>
    <lineage>
        <taxon>Bacteria</taxon>
        <taxon>Bacillati</taxon>
        <taxon>Bacillota</taxon>
        <taxon>Clostridia</taxon>
        <taxon>Lachnospirales</taxon>
        <taxon>Lachnospiraceae</taxon>
        <taxon>Anaerocolumna</taxon>
    </lineage>
</organism>
<evidence type="ECO:0000313" key="3">
    <source>
        <dbReference type="Proteomes" id="UP000515703"/>
    </source>
</evidence>
<protein>
    <submittedName>
        <fullName evidence="2">Uncharacterized protein</fullName>
    </submittedName>
</protein>
<keyword evidence="1" id="KW-0812">Transmembrane</keyword>
<dbReference type="AlphaFoldDB" id="A0A7I8DII1"/>